<comment type="caution">
    <text evidence="6">The sequence shown here is derived from an EMBL/GenBank/DDBJ whole genome shotgun (WGS) entry which is preliminary data.</text>
</comment>
<dbReference type="PRINTS" id="PR00719">
    <property type="entry name" value="LMWPTPASE"/>
</dbReference>
<dbReference type="PANTHER" id="PTHR11717">
    <property type="entry name" value="LOW MOLECULAR WEIGHT PROTEIN TYROSINE PHOSPHATASE"/>
    <property type="match status" value="1"/>
</dbReference>
<dbReference type="RefSeq" id="WP_322473274.1">
    <property type="nucleotide sequence ID" value="NZ_JBHRZG010000005.1"/>
</dbReference>
<evidence type="ECO:0000259" key="5">
    <source>
        <dbReference type="SMART" id="SM00226"/>
    </source>
</evidence>
<name>A0ABV7Z692_9DEIO</name>
<keyword evidence="3 6" id="KW-0378">Hydrolase</keyword>
<accession>A0ABV7Z692</accession>
<reference evidence="7" key="1">
    <citation type="journal article" date="2019" name="Int. J. Syst. Evol. Microbiol.">
        <title>The Global Catalogue of Microorganisms (GCM) 10K type strain sequencing project: providing services to taxonomists for standard genome sequencing and annotation.</title>
        <authorList>
            <consortium name="The Broad Institute Genomics Platform"/>
            <consortium name="The Broad Institute Genome Sequencing Center for Infectious Disease"/>
            <person name="Wu L."/>
            <person name="Ma J."/>
        </authorList>
    </citation>
    <scope>NUCLEOTIDE SEQUENCE [LARGE SCALE GENOMIC DNA]</scope>
    <source>
        <strain evidence="7">CCTCC AB 2017081</strain>
    </source>
</reference>
<evidence type="ECO:0000256" key="1">
    <source>
        <dbReference type="ARBA" id="ARBA00011063"/>
    </source>
</evidence>
<evidence type="ECO:0000313" key="7">
    <source>
        <dbReference type="Proteomes" id="UP001595803"/>
    </source>
</evidence>
<dbReference type="CDD" id="cd16343">
    <property type="entry name" value="LMWPTP"/>
    <property type="match status" value="1"/>
</dbReference>
<dbReference type="InterPro" id="IPR023485">
    <property type="entry name" value="Ptyr_pPase"/>
</dbReference>
<dbReference type="InterPro" id="IPR017867">
    <property type="entry name" value="Tyr_phospatase_low_mol_wt"/>
</dbReference>
<keyword evidence="7" id="KW-1185">Reference proteome</keyword>
<dbReference type="Pfam" id="PF01451">
    <property type="entry name" value="LMWPc"/>
    <property type="match status" value="1"/>
</dbReference>
<dbReference type="PANTHER" id="PTHR11717:SF7">
    <property type="entry name" value="LOW MOLECULAR WEIGHT PHOSPHOTYROSINE PROTEIN PHOSPHATASE"/>
    <property type="match status" value="1"/>
</dbReference>
<evidence type="ECO:0000256" key="3">
    <source>
        <dbReference type="ARBA" id="ARBA00022801"/>
    </source>
</evidence>
<organism evidence="6 7">
    <name type="scientific">Deinococcus rufus</name>
    <dbReference type="NCBI Taxonomy" id="2136097"/>
    <lineage>
        <taxon>Bacteria</taxon>
        <taxon>Thermotogati</taxon>
        <taxon>Deinococcota</taxon>
        <taxon>Deinococci</taxon>
        <taxon>Deinococcales</taxon>
        <taxon>Deinococcaceae</taxon>
        <taxon>Deinococcus</taxon>
    </lineage>
</organism>
<sequence>MTDPHSRPPLRVLALCLGNICRSPLAEALLARELEAAGVSAVVDSAGTGEWHVGRPADPRSREVARRHGLTLGGRARQLTVHDFHTQDVILAMDAQNAADARRLRPGGARARIVLMRDFDPDAPGTDVPDPYTGGPDAFEDVYGMLERSARSFAAQAVRMEP</sequence>
<feature type="domain" description="Phosphotyrosine protein phosphatase I" evidence="5">
    <location>
        <begin position="10"/>
        <end position="156"/>
    </location>
</feature>
<comment type="similarity">
    <text evidence="1">Belongs to the low molecular weight phosphotyrosine protein phosphatase family.</text>
</comment>
<evidence type="ECO:0000256" key="2">
    <source>
        <dbReference type="ARBA" id="ARBA00013064"/>
    </source>
</evidence>
<dbReference type="SMART" id="SM00226">
    <property type="entry name" value="LMWPc"/>
    <property type="match status" value="1"/>
</dbReference>
<protein>
    <recommendedName>
        <fullName evidence="2">protein-tyrosine-phosphatase</fullName>
        <ecNumber evidence="2">3.1.3.48</ecNumber>
    </recommendedName>
</protein>
<gene>
    <name evidence="6" type="ORF">ACFOSB_04890</name>
</gene>
<dbReference type="GO" id="GO:0004725">
    <property type="term" value="F:protein tyrosine phosphatase activity"/>
    <property type="evidence" value="ECO:0007669"/>
    <property type="project" value="UniProtKB-EC"/>
</dbReference>
<dbReference type="SUPFAM" id="SSF52788">
    <property type="entry name" value="Phosphotyrosine protein phosphatases I"/>
    <property type="match status" value="1"/>
</dbReference>
<dbReference type="EC" id="3.1.3.48" evidence="2"/>
<dbReference type="Gene3D" id="3.40.50.2300">
    <property type="match status" value="1"/>
</dbReference>
<dbReference type="Proteomes" id="UP001595803">
    <property type="component" value="Unassembled WGS sequence"/>
</dbReference>
<keyword evidence="4" id="KW-0904">Protein phosphatase</keyword>
<dbReference type="InterPro" id="IPR036196">
    <property type="entry name" value="Ptyr_pPase_sf"/>
</dbReference>
<dbReference type="InterPro" id="IPR050438">
    <property type="entry name" value="LMW_PTPase"/>
</dbReference>
<dbReference type="EMBL" id="JBHRZG010000005">
    <property type="protein sequence ID" value="MFC3832185.1"/>
    <property type="molecule type" value="Genomic_DNA"/>
</dbReference>
<evidence type="ECO:0000256" key="4">
    <source>
        <dbReference type="ARBA" id="ARBA00022912"/>
    </source>
</evidence>
<evidence type="ECO:0000313" key="6">
    <source>
        <dbReference type="EMBL" id="MFC3832185.1"/>
    </source>
</evidence>
<proteinExistence type="inferred from homology"/>